<keyword evidence="5" id="KW-0347">Helicase</keyword>
<dbReference type="EMBL" id="SBIQ01000245">
    <property type="protein sequence ID" value="KAF7682489.1"/>
    <property type="molecule type" value="Genomic_DNA"/>
</dbReference>
<dbReference type="SUPFAM" id="SSF52540">
    <property type="entry name" value="P-loop containing nucleoside triphosphate hydrolases"/>
    <property type="match status" value="1"/>
</dbReference>
<keyword evidence="6" id="KW-1185">Reference proteome</keyword>
<accession>A0ABQ7HWF7</accession>
<sequence>MNENDQQKYYKLPLIQNYIPSERTYQDPYLNSNTGIFSKITHQLQTFTCSVSESMKTNLYGFGSRKEMCGKKEIDVTQLRDGTIHNLYRSFWETNTISGSHVVRLPSLNYLHFILDIDLKRYSTLESSRLSTAEYREYLTHRQTTLLPSPSSSIVVEDSTNGNLYYNTNNVIYELVYHIVEYLGLDWLPIYILGKSQTFTRGFHLEIPQLSLSYYDFVLMSNSCQQILPTLVDITTNYSIFGSQKSPLQSSSLISNNEMDCTYLPYAFFYKNSIYDMVNLPPSSLQSFILSNINEVFDIFNICKHHETNSIIGFPTVIGMDEDTLAIYNFRHKLINFIQNKENIDNSEDDDDFKIDDEEEEDEAGKEYDMKEKELILSNTNYIINKIMVGFFFIKLKKTHKLSIYKSLHLPAPSSIHQPKQKHQQLLFALERYSESYIYIREIPHYLIFNDFNQNCCDDNDDADDYSKIRMTACRIEKLFTTQPLRPKSIHGKTNNIIMGSDAFLKKLHPFSIKHIICLCKQSTQHLHTVSYLLALLFVFKKTHQNNVGTTTFTDYNYFIARVVENLNDHQMDTEPLYEIIYLLLRYQAKEQVKEELEDWIILSLLNLLIVSDIVTMKEAFNLVESINPHRLALVEQMNVDELDSDTYRIVPSANSSRPTKIPRIIIAFSILQNFGTTEYNNFLAIFKPIICDKNSRQIQIWENSSMKWTNQINTAFLVPDIAHLSRQIIYIENLIQQQQQQAEKETSLSSQLLLLSATSSSQTVPPPPPLSPSESISTSTCSNSTTSISQIITPQPKSTKKSPQPKSTKKSKHYHNSNTNYSKKNLTQTTLLNSIKSFYANIQILDIPRYFIAFPQCYIISGGSYNKNSIFYILPLPLYKSSNQSSDTRPAAYDSKEVLKLIDHLPHCTFFMEQFNPIIKEIIHYENEQRKYYKKLTVEERQKNNLLNREQYHVDFTDRLWHNGMNRLAQIVKYYVLRNMVISPELLNILMENVNIEKEHLDLLNSLIVDCRRGKKLRQSSINERIHYLDIILKENIKVNGRGIRKDNVGEPIAPTCNCQIVEILLTLTQIFSYDAATMICFFSLIVRACHRQNEKKITICIGESNSGKTALLNILTLTLGDLTGILSVHTAHKGLQERTHDLGRGGKMVRMWYMDELSTTKTLNSLFLKQLSGNAPIWIRQNYMTGDTYNLATPIFLFGNNCPTFSEYDSALMQRLRFISFRARFDSEIPTSFQYSIFPQFSLMTDDRRKKRLTEGMMTLFVHANCHDKLNSPWFVSMNQTTNFIPLPINIMEATEFYSPARWIVAQIMEECHLTEKICGGFITVYRLAILLHSFPKALKNISMADAHKFIENIYKLSWLSTNSRRLCDIPDSHYMRNEPTVSIIEGICEQNPEFNDRLISRINQI</sequence>
<name>A0ABQ7HWF7_9MICR</name>
<gene>
    <name evidence="5" type="primary">FV3-022R</name>
    <name evidence="5" type="ORF">TCON_2285</name>
</gene>
<dbReference type="Gene3D" id="3.40.50.300">
    <property type="entry name" value="P-loop containing nucleotide triphosphate hydrolases"/>
    <property type="match status" value="1"/>
</dbReference>
<feature type="compositionally biased region" description="Low complexity" evidence="3">
    <location>
        <begin position="773"/>
        <end position="807"/>
    </location>
</feature>
<dbReference type="PROSITE" id="PS51206">
    <property type="entry name" value="SF3_HELICASE_1"/>
    <property type="match status" value="1"/>
</dbReference>
<proteinExistence type="predicted"/>
<reference evidence="5 6" key="1">
    <citation type="submission" date="2019-01" db="EMBL/GenBank/DDBJ databases">
        <title>Genomes sequencing and comparative genomics of infectious freshwater microsporidia, Cucumispora dikerogammari and Thelohania contejeani.</title>
        <authorList>
            <person name="Cormier A."/>
            <person name="Giraud I."/>
            <person name="Wattier R."/>
            <person name="Teixeira M."/>
            <person name="Grandjean F."/>
            <person name="Rigaud T."/>
            <person name="Cordaux R."/>
        </authorList>
    </citation>
    <scope>NUCLEOTIDE SEQUENCE [LARGE SCALE GENOMIC DNA]</scope>
    <source>
        <strain evidence="5">T1</strain>
        <tissue evidence="5">Spores</tissue>
    </source>
</reference>
<feature type="region of interest" description="Disordered" evidence="3">
    <location>
        <begin position="760"/>
        <end position="822"/>
    </location>
</feature>
<keyword evidence="1" id="KW-0547">Nucleotide-binding</keyword>
<dbReference type="InterPro" id="IPR027417">
    <property type="entry name" value="P-loop_NTPase"/>
</dbReference>
<evidence type="ECO:0000256" key="1">
    <source>
        <dbReference type="ARBA" id="ARBA00022741"/>
    </source>
</evidence>
<dbReference type="InterPro" id="IPR014015">
    <property type="entry name" value="Helicase_SF3_DNA-vir"/>
</dbReference>
<keyword evidence="5" id="KW-0378">Hydrolase</keyword>
<evidence type="ECO:0000256" key="2">
    <source>
        <dbReference type="ARBA" id="ARBA00022840"/>
    </source>
</evidence>
<protein>
    <submittedName>
        <fullName evidence="5">Helicase</fullName>
    </submittedName>
</protein>
<comment type="caution">
    <text evidence="5">The sequence shown here is derived from an EMBL/GenBank/DDBJ whole genome shotgun (WGS) entry which is preliminary data.</text>
</comment>
<dbReference type="GO" id="GO:0004386">
    <property type="term" value="F:helicase activity"/>
    <property type="evidence" value="ECO:0007669"/>
    <property type="project" value="UniProtKB-KW"/>
</dbReference>
<evidence type="ECO:0000259" key="4">
    <source>
        <dbReference type="PROSITE" id="PS51206"/>
    </source>
</evidence>
<evidence type="ECO:0000256" key="3">
    <source>
        <dbReference type="SAM" id="MobiDB-lite"/>
    </source>
</evidence>
<keyword evidence="2" id="KW-0067">ATP-binding</keyword>
<feature type="domain" description="SF3 helicase" evidence="4">
    <location>
        <begin position="1064"/>
        <end position="1236"/>
    </location>
</feature>
<dbReference type="Proteomes" id="UP001516464">
    <property type="component" value="Unassembled WGS sequence"/>
</dbReference>
<organism evidence="5 6">
    <name type="scientific">Astathelohania contejeani</name>
    <dbReference type="NCBI Taxonomy" id="164912"/>
    <lineage>
        <taxon>Eukaryota</taxon>
        <taxon>Fungi</taxon>
        <taxon>Fungi incertae sedis</taxon>
        <taxon>Microsporidia</taxon>
        <taxon>Astathelohaniidae</taxon>
        <taxon>Astathelohania</taxon>
    </lineage>
</organism>
<evidence type="ECO:0000313" key="6">
    <source>
        <dbReference type="Proteomes" id="UP001516464"/>
    </source>
</evidence>
<evidence type="ECO:0000313" key="5">
    <source>
        <dbReference type="EMBL" id="KAF7682489.1"/>
    </source>
</evidence>